<keyword evidence="2" id="KW-1185">Reference proteome</keyword>
<reference evidence="1 2" key="1">
    <citation type="submission" date="2016-01" db="EMBL/GenBank/DDBJ databases">
        <title>Genome sequence of the yeast Holleya sinecauda.</title>
        <authorList>
            <person name="Dietrich F.S."/>
        </authorList>
    </citation>
    <scope>NUCLEOTIDE SEQUENCE [LARGE SCALE GENOMIC DNA]</scope>
    <source>
        <strain evidence="1 2">ATCC 58844</strain>
    </source>
</reference>
<dbReference type="Proteomes" id="UP000243052">
    <property type="component" value="Chromosome iv"/>
</dbReference>
<dbReference type="InterPro" id="IPR037738">
    <property type="entry name" value="Ecm13-like"/>
</dbReference>
<gene>
    <name evidence="1" type="ORF">AW171_hschr42318</name>
</gene>
<dbReference type="RefSeq" id="XP_017987421.1">
    <property type="nucleotide sequence ID" value="XM_018132001.1"/>
</dbReference>
<name>A0A0X8HS20_9SACH</name>
<dbReference type="AlphaFoldDB" id="A0A0X8HS20"/>
<dbReference type="EMBL" id="CP014244">
    <property type="protein sequence ID" value="AMD20425.1"/>
    <property type="molecule type" value="Genomic_DNA"/>
</dbReference>
<dbReference type="STRING" id="45286.A0A0X8HS20"/>
<dbReference type="PANTHER" id="PTHR36826:SF1">
    <property type="entry name" value="PROTEIN ECM13"/>
    <property type="match status" value="1"/>
</dbReference>
<accession>A0A0X8HS20</accession>
<organism evidence="1 2">
    <name type="scientific">Eremothecium sinecaudum</name>
    <dbReference type="NCBI Taxonomy" id="45286"/>
    <lineage>
        <taxon>Eukaryota</taxon>
        <taxon>Fungi</taxon>
        <taxon>Dikarya</taxon>
        <taxon>Ascomycota</taxon>
        <taxon>Saccharomycotina</taxon>
        <taxon>Saccharomycetes</taxon>
        <taxon>Saccharomycetales</taxon>
        <taxon>Saccharomycetaceae</taxon>
        <taxon>Eremothecium</taxon>
    </lineage>
</organism>
<sequence length="118" mass="13438">MAGNRLSTSELYLLANMARHKLLTAAQVGHQDHDLRILVGHANLLDSLTEMLNHEHMYMHSTVYIENNERVGEVNEYTEVLSIVTVDYDHEDFQRDLDHDVLGFPSVVSSDLVPCFNT</sequence>
<evidence type="ECO:0000313" key="2">
    <source>
        <dbReference type="Proteomes" id="UP000243052"/>
    </source>
</evidence>
<protein>
    <submittedName>
        <fullName evidence="1">HDL319Wp</fullName>
    </submittedName>
</protein>
<dbReference type="GeneID" id="28723671"/>
<evidence type="ECO:0000313" key="1">
    <source>
        <dbReference type="EMBL" id="AMD20425.1"/>
    </source>
</evidence>
<dbReference type="PANTHER" id="PTHR36826">
    <property type="entry name" value="PROTEIN ECM13"/>
    <property type="match status" value="1"/>
</dbReference>
<proteinExistence type="predicted"/>
<dbReference type="OrthoDB" id="5431245at2759"/>